<dbReference type="Proteomes" id="UP001267290">
    <property type="component" value="Unassembled WGS sequence"/>
</dbReference>
<comment type="caution">
    <text evidence="1">The sequence shown here is derived from an EMBL/GenBank/DDBJ whole genome shotgun (WGS) entry which is preliminary data.</text>
</comment>
<organism evidence="1 2">
    <name type="scientific">Paenibacillus qinlingensis</name>
    <dbReference type="NCBI Taxonomy" id="1837343"/>
    <lineage>
        <taxon>Bacteria</taxon>
        <taxon>Bacillati</taxon>
        <taxon>Bacillota</taxon>
        <taxon>Bacilli</taxon>
        <taxon>Bacillales</taxon>
        <taxon>Paenibacillaceae</taxon>
        <taxon>Paenibacillus</taxon>
    </lineage>
</organism>
<dbReference type="EMBL" id="JAVDSB010000001">
    <property type="protein sequence ID" value="MDR6550025.1"/>
    <property type="molecule type" value="Genomic_DNA"/>
</dbReference>
<reference evidence="1 2" key="1">
    <citation type="submission" date="2023-07" db="EMBL/GenBank/DDBJ databases">
        <title>Sorghum-associated microbial communities from plants grown in Nebraska, USA.</title>
        <authorList>
            <person name="Schachtman D."/>
        </authorList>
    </citation>
    <scope>NUCLEOTIDE SEQUENCE [LARGE SCALE GENOMIC DNA]</scope>
    <source>
        <strain evidence="1 2">CC258</strain>
    </source>
</reference>
<proteinExistence type="predicted"/>
<keyword evidence="2" id="KW-1185">Reference proteome</keyword>
<sequence>MSVSKLERHEDEWKNGWWGVDPIKGEFCFHCNGTHRLKYMDSYRQGICINCVQAEIDSQRRIKR</sequence>
<evidence type="ECO:0000313" key="1">
    <source>
        <dbReference type="EMBL" id="MDR6550025.1"/>
    </source>
</evidence>
<protein>
    <submittedName>
        <fullName evidence="1">Uncharacterized protein</fullName>
    </submittedName>
</protein>
<evidence type="ECO:0000313" key="2">
    <source>
        <dbReference type="Proteomes" id="UP001267290"/>
    </source>
</evidence>
<gene>
    <name evidence="1" type="ORF">J2736_001208</name>
</gene>
<name>A0ABU1NRE8_9BACL</name>
<accession>A0ABU1NRE8</accession>